<gene>
    <name evidence="1" type="ORF">SAMN04488078_105311</name>
</gene>
<evidence type="ECO:0000313" key="2">
    <source>
        <dbReference type="Proteomes" id="UP000198440"/>
    </source>
</evidence>
<dbReference type="RefSeq" id="WP_245823316.1">
    <property type="nucleotide sequence ID" value="NZ_FZON01000053.1"/>
</dbReference>
<dbReference type="AlphaFoldDB" id="A0A239JJX4"/>
<dbReference type="EMBL" id="FZON01000053">
    <property type="protein sequence ID" value="SNT05882.1"/>
    <property type="molecule type" value="Genomic_DNA"/>
</dbReference>
<dbReference type="Pfam" id="PF10983">
    <property type="entry name" value="DUF2793"/>
    <property type="match status" value="1"/>
</dbReference>
<name>A0A239JJX4_9RHOB</name>
<dbReference type="CDD" id="cd19958">
    <property type="entry name" value="pyocin_knob"/>
    <property type="match status" value="1"/>
</dbReference>
<dbReference type="Proteomes" id="UP000198440">
    <property type="component" value="Unassembled WGS sequence"/>
</dbReference>
<evidence type="ECO:0000313" key="1">
    <source>
        <dbReference type="EMBL" id="SNT05882.1"/>
    </source>
</evidence>
<proteinExistence type="predicted"/>
<accession>A0A239JJX4</accession>
<protein>
    <submittedName>
        <fullName evidence="1">Uncharacterized protein</fullName>
    </submittedName>
</protein>
<organism evidence="1 2">
    <name type="scientific">Antarctobacter heliothermus</name>
    <dbReference type="NCBI Taxonomy" id="74033"/>
    <lineage>
        <taxon>Bacteria</taxon>
        <taxon>Pseudomonadati</taxon>
        <taxon>Pseudomonadota</taxon>
        <taxon>Alphaproteobacteria</taxon>
        <taxon>Rhodobacterales</taxon>
        <taxon>Roseobacteraceae</taxon>
        <taxon>Antarctobacter</taxon>
    </lineage>
</organism>
<dbReference type="InterPro" id="IPR021251">
    <property type="entry name" value="DUF2793"/>
</dbReference>
<reference evidence="1 2" key="1">
    <citation type="submission" date="2017-06" db="EMBL/GenBank/DDBJ databases">
        <authorList>
            <person name="Kim H.J."/>
            <person name="Triplett B.A."/>
        </authorList>
    </citation>
    <scope>NUCLEOTIDE SEQUENCE [LARGE SCALE GENOMIC DNA]</scope>
    <source>
        <strain evidence="1 2">DSM 11445</strain>
    </source>
</reference>
<sequence>MSDTTTNLALPYILAAQAQKHVTHNEALRILDGLVQLSVLDRDLAAPPASPADGDRYIAPSGATGDWSGWDLNVALWTDGVWLRLPPRSGWRAWVEDEGLLLVWDGSIWSDILPSELQNLDMLGIRAAADTTNRLSVSAPAILLSHEGAGHQVKINKAAAGNTASLLYQTGFSGRAEMGLAGSDDFAIKVSPDGSAWLDALVVNRTSGSVTGEAVQSDALDATAGRLLRVGGFGLGLDAGPNVADLDTHGLAGFFFGYGGASVTPPTGDNPFPTLNGAYGLITGNGTLGDDSGYLWQIAVQYGTLSPQLKFRNKAGVTWDAWQTVVATDNILGSVSQAGGVPTGAIIERGSNANGDYTRFADGTQICTRQGLVATFVDAEHCAATWTCPAAFAAPPTAVTLTLDGGAWGASGPASGVGRGDVQPVAGINTNTALSAEVWASGSAVFVSGDTVPLLGVAFGRWF</sequence>